<name>V6LZR9_9EUKA</name>
<evidence type="ECO:0000313" key="1">
    <source>
        <dbReference type="EMBL" id="EST49246.1"/>
    </source>
</evidence>
<dbReference type="VEuPathDB" id="GiardiaDB:SS50377_26777"/>
<protein>
    <submittedName>
        <fullName evidence="1">Uncharacterized protein</fullName>
    </submittedName>
</protein>
<dbReference type="AlphaFoldDB" id="V6LZR9"/>
<accession>V6LZR9</accession>
<evidence type="ECO:0000313" key="2">
    <source>
        <dbReference type="EMBL" id="KAH0570497.1"/>
    </source>
</evidence>
<organism evidence="1">
    <name type="scientific">Spironucleus salmonicida</name>
    <dbReference type="NCBI Taxonomy" id="348837"/>
    <lineage>
        <taxon>Eukaryota</taxon>
        <taxon>Metamonada</taxon>
        <taxon>Diplomonadida</taxon>
        <taxon>Hexamitidae</taxon>
        <taxon>Hexamitinae</taxon>
        <taxon>Spironucleus</taxon>
    </lineage>
</organism>
<sequence length="221" mass="26371">MDWPKQYVDGLEYYNIKQTDMELFLYDQLIFDKFFNQHEIREILSPMTNQLSDLQQFKSDLQVEYQLYKLLKKKSELVQILQNHVNIFLQKYHQTAKEFDLILGNNKDFNLLINSNKIKQLLSNANAIDNLYYDGSGLLILLQSQPNPYRFWLELLNKGLQIPKIGQLDLDYDYLMQQYYPQLSLIHDMNLRFSDNFIIDALFLSNGDTEIAINKLYELFQ</sequence>
<dbReference type="EMBL" id="AUWU02000007">
    <property type="protein sequence ID" value="KAH0570497.1"/>
    <property type="molecule type" value="Genomic_DNA"/>
</dbReference>
<dbReference type="EMBL" id="KI545953">
    <property type="protein sequence ID" value="EST49246.1"/>
    <property type="molecule type" value="Genomic_DNA"/>
</dbReference>
<dbReference type="Proteomes" id="UP000018208">
    <property type="component" value="Unassembled WGS sequence"/>
</dbReference>
<reference evidence="1 2" key="1">
    <citation type="journal article" date="2014" name="PLoS Genet.">
        <title>The Genome of Spironucleus salmonicida Highlights a Fish Pathogen Adapted to Fluctuating Environments.</title>
        <authorList>
            <person name="Xu F."/>
            <person name="Jerlstrom-Hultqvist J."/>
            <person name="Einarsson E."/>
            <person name="Astvaldsson A."/>
            <person name="Svard S.G."/>
            <person name="Andersson J.O."/>
        </authorList>
    </citation>
    <scope>NUCLEOTIDE SEQUENCE</scope>
    <source>
        <strain evidence="2">ATCC 50377</strain>
    </source>
</reference>
<proteinExistence type="predicted"/>
<reference evidence="2" key="2">
    <citation type="submission" date="2020-12" db="EMBL/GenBank/DDBJ databases">
        <title>New Spironucleus salmonicida genome in near-complete chromosomes.</title>
        <authorList>
            <person name="Xu F."/>
            <person name="Kurt Z."/>
            <person name="Jimenez-Gonzalez A."/>
            <person name="Astvaldsson A."/>
            <person name="Andersson J.O."/>
            <person name="Svard S.G."/>
        </authorList>
    </citation>
    <scope>NUCLEOTIDE SEQUENCE</scope>
    <source>
        <strain evidence="2">ATCC 50377</strain>
    </source>
</reference>
<keyword evidence="3" id="KW-1185">Reference proteome</keyword>
<gene>
    <name evidence="1" type="ORF">SS50377_10466</name>
    <name evidence="2" type="ORF">SS50377_26777</name>
</gene>
<evidence type="ECO:0000313" key="3">
    <source>
        <dbReference type="Proteomes" id="UP000018208"/>
    </source>
</evidence>